<evidence type="ECO:0000313" key="2">
    <source>
        <dbReference type="EMBL" id="KCZ93449.1"/>
    </source>
</evidence>
<gene>
    <name evidence="2" type="ORF">HJO_06330</name>
</gene>
<dbReference type="PANTHER" id="PTHR40112:SF1">
    <property type="entry name" value="H2HPP ISOMERASE"/>
    <property type="match status" value="1"/>
</dbReference>
<dbReference type="eggNOG" id="COG1917">
    <property type="taxonomic scope" value="Bacteria"/>
</dbReference>
<dbReference type="InterPro" id="IPR014710">
    <property type="entry name" value="RmlC-like_jellyroll"/>
</dbReference>
<name>A0A059FS14_9PROT</name>
<dbReference type="OrthoDB" id="9811153at2"/>
<dbReference type="PATRIC" id="fig|1280950.3.peg.1274"/>
<keyword evidence="3" id="KW-1185">Reference proteome</keyword>
<comment type="caution">
    <text evidence="2">The sequence shown here is derived from an EMBL/GenBank/DDBJ whole genome shotgun (WGS) entry which is preliminary data.</text>
</comment>
<organism evidence="2 3">
    <name type="scientific">Hyphomonas johnsonii MHS-2</name>
    <dbReference type="NCBI Taxonomy" id="1280950"/>
    <lineage>
        <taxon>Bacteria</taxon>
        <taxon>Pseudomonadati</taxon>
        <taxon>Pseudomonadota</taxon>
        <taxon>Alphaproteobacteria</taxon>
        <taxon>Hyphomonadales</taxon>
        <taxon>Hyphomonadaceae</taxon>
        <taxon>Hyphomonas</taxon>
    </lineage>
</organism>
<dbReference type="InterPro" id="IPR025499">
    <property type="entry name" value="KdgF"/>
</dbReference>
<dbReference type="InterPro" id="IPR052535">
    <property type="entry name" value="Bacilysin_H2HPP_isomerase"/>
</dbReference>
<dbReference type="InterPro" id="IPR013096">
    <property type="entry name" value="Cupin_2"/>
</dbReference>
<protein>
    <submittedName>
        <fullName evidence="2">Cupin domain-containing protein</fullName>
    </submittedName>
</protein>
<dbReference type="InterPro" id="IPR011051">
    <property type="entry name" value="RmlC_Cupin_sf"/>
</dbReference>
<dbReference type="EMBL" id="ARYK01000002">
    <property type="protein sequence ID" value="KCZ93449.1"/>
    <property type="molecule type" value="Genomic_DNA"/>
</dbReference>
<dbReference type="SUPFAM" id="SSF51182">
    <property type="entry name" value="RmlC-like cupins"/>
    <property type="match status" value="1"/>
</dbReference>
<sequence length="121" mass="13150">MTAHIQSKLFMTSPRHEAEELGGGIYRTLLGHDDRILMAKVWFDGGAVGDVHKHHHSQVSYVLSGKFEVEVDGRKQVLDVGGCFFVPSMALHGSVCLEPGVLLDVFSPAREDFLGGEAVSS</sequence>
<dbReference type="RefSeq" id="WP_035615065.1">
    <property type="nucleotide sequence ID" value="NZ_ARYK01000002.1"/>
</dbReference>
<dbReference type="Gene3D" id="2.60.120.10">
    <property type="entry name" value="Jelly Rolls"/>
    <property type="match status" value="1"/>
</dbReference>
<dbReference type="STRING" id="1280950.HJO_06330"/>
<accession>A0A059FS14</accession>
<dbReference type="AlphaFoldDB" id="A0A059FS14"/>
<dbReference type="PANTHER" id="PTHR40112">
    <property type="entry name" value="H2HPP ISOMERASE"/>
    <property type="match status" value="1"/>
</dbReference>
<evidence type="ECO:0000259" key="1">
    <source>
        <dbReference type="Pfam" id="PF07883"/>
    </source>
</evidence>
<dbReference type="Pfam" id="PF07883">
    <property type="entry name" value="Cupin_2"/>
    <property type="match status" value="1"/>
</dbReference>
<dbReference type="PIRSF" id="PIRSF029883">
    <property type="entry name" value="KdgF"/>
    <property type="match status" value="1"/>
</dbReference>
<dbReference type="CDD" id="cd02238">
    <property type="entry name" value="cupin_KdgF"/>
    <property type="match status" value="1"/>
</dbReference>
<feature type="domain" description="Cupin type-2" evidence="1">
    <location>
        <begin position="44"/>
        <end position="106"/>
    </location>
</feature>
<dbReference type="Proteomes" id="UP000025171">
    <property type="component" value="Unassembled WGS sequence"/>
</dbReference>
<proteinExistence type="predicted"/>
<evidence type="ECO:0000313" key="3">
    <source>
        <dbReference type="Proteomes" id="UP000025171"/>
    </source>
</evidence>
<reference evidence="2 3" key="1">
    <citation type="journal article" date="2014" name="Antonie Van Leeuwenhoek">
        <title>Hyphomonas beringensis sp. nov. and Hyphomonas chukchiensis sp. nov., isolated from surface seawater of the Bering Sea and Chukchi Sea.</title>
        <authorList>
            <person name="Li C."/>
            <person name="Lai Q."/>
            <person name="Li G."/>
            <person name="Dong C."/>
            <person name="Wang J."/>
            <person name="Liao Y."/>
            <person name="Shao Z."/>
        </authorList>
    </citation>
    <scope>NUCLEOTIDE SEQUENCE [LARGE SCALE GENOMIC DNA]</scope>
    <source>
        <strain evidence="2 3">MHS-2</strain>
    </source>
</reference>